<gene>
    <name evidence="9" type="primary">SLC35D1</name>
</gene>
<feature type="transmembrane region" description="Helical" evidence="6">
    <location>
        <begin position="39"/>
        <end position="59"/>
    </location>
</feature>
<feature type="transmembrane region" description="Helical" evidence="6">
    <location>
        <begin position="71"/>
        <end position="90"/>
    </location>
</feature>
<evidence type="ECO:0000313" key="8">
    <source>
        <dbReference type="Proteomes" id="UP000694856"/>
    </source>
</evidence>
<organism evidence="8 9">
    <name type="scientific">Camelus ferus</name>
    <name type="common">Wild bactrian camel</name>
    <name type="synonym">Camelus bactrianus ferus</name>
    <dbReference type="NCBI Taxonomy" id="419612"/>
    <lineage>
        <taxon>Eukaryota</taxon>
        <taxon>Metazoa</taxon>
        <taxon>Chordata</taxon>
        <taxon>Craniata</taxon>
        <taxon>Vertebrata</taxon>
        <taxon>Euteleostomi</taxon>
        <taxon>Mammalia</taxon>
        <taxon>Eutheria</taxon>
        <taxon>Laurasiatheria</taxon>
        <taxon>Artiodactyla</taxon>
        <taxon>Tylopoda</taxon>
        <taxon>Camelidae</taxon>
        <taxon>Camelus</taxon>
    </lineage>
</organism>
<protein>
    <submittedName>
        <fullName evidence="9">UDP-glucuronic acid/UDP-N-acetylgalactosamine transporter isoform X2</fullName>
    </submittedName>
</protein>
<feature type="transmembrane region" description="Helical" evidence="6">
    <location>
        <begin position="160"/>
        <end position="179"/>
    </location>
</feature>
<evidence type="ECO:0000259" key="7">
    <source>
        <dbReference type="Pfam" id="PF03151"/>
    </source>
</evidence>
<proteinExistence type="predicted"/>
<feature type="region of interest" description="Disordered" evidence="5">
    <location>
        <begin position="1"/>
        <end position="21"/>
    </location>
</feature>
<keyword evidence="4 6" id="KW-0472">Membrane</keyword>
<dbReference type="PANTHER" id="PTHR11132">
    <property type="entry name" value="SOLUTE CARRIER FAMILY 35"/>
    <property type="match status" value="1"/>
</dbReference>
<evidence type="ECO:0000313" key="9">
    <source>
        <dbReference type="RefSeq" id="XP_032350430.1"/>
    </source>
</evidence>
<dbReference type="AlphaFoldDB" id="A0A8B8U881"/>
<dbReference type="Pfam" id="PF03151">
    <property type="entry name" value="TPT"/>
    <property type="match status" value="1"/>
</dbReference>
<evidence type="ECO:0000256" key="2">
    <source>
        <dbReference type="ARBA" id="ARBA00022692"/>
    </source>
</evidence>
<evidence type="ECO:0000256" key="1">
    <source>
        <dbReference type="ARBA" id="ARBA00004141"/>
    </source>
</evidence>
<sequence>MAEVHRRQHARVKGEAPAKSSTLRHEEELGMASAETLTVFLKLLAAGFYGVSSFLIVVVNKSVLTNYRFPSSLCVGLGQMVATVAVLWVGKALRVVKFPDLDRNVPRKTFPLPLLYFGNQITGLFSTKKLNLPMFTVLRRFSILFTMFAEGVLLKKTFSWGIKMTVFAMIIGAFVAASSDLAFDLEGYVFILINDALTAANGAYVKQKLDSKMQNPWEWRADCNGKRGSIRISLSGATPSSLGVPWARSHVRDLHTRLFSYNLQPAHKGLNCSLHTKALKIFFVCPLHTLNINTPNFILSSSQTIRMLTFEPHCFYCIMV</sequence>
<accession>A0A8B8U881</accession>
<evidence type="ECO:0000256" key="4">
    <source>
        <dbReference type="ARBA" id="ARBA00023136"/>
    </source>
</evidence>
<dbReference type="GO" id="GO:0016020">
    <property type="term" value="C:membrane"/>
    <property type="evidence" value="ECO:0007669"/>
    <property type="project" value="UniProtKB-SubCell"/>
</dbReference>
<dbReference type="RefSeq" id="XP_032350430.1">
    <property type="nucleotide sequence ID" value="XM_032494539.1"/>
</dbReference>
<dbReference type="CTD" id="23169"/>
<name>A0A8B8U881_CAMFR</name>
<keyword evidence="2 6" id="KW-0812">Transmembrane</keyword>
<evidence type="ECO:0000256" key="5">
    <source>
        <dbReference type="SAM" id="MobiDB-lite"/>
    </source>
</evidence>
<evidence type="ECO:0000256" key="6">
    <source>
        <dbReference type="SAM" id="Phobius"/>
    </source>
</evidence>
<evidence type="ECO:0000256" key="3">
    <source>
        <dbReference type="ARBA" id="ARBA00022989"/>
    </source>
</evidence>
<feature type="domain" description="Sugar phosphate transporter" evidence="7">
    <location>
        <begin position="44"/>
        <end position="211"/>
    </location>
</feature>
<dbReference type="InterPro" id="IPR050186">
    <property type="entry name" value="TPT_transporter"/>
</dbReference>
<comment type="subcellular location">
    <subcellularLocation>
        <location evidence="1">Membrane</location>
        <topology evidence="1">Multi-pass membrane protein</topology>
    </subcellularLocation>
</comment>
<keyword evidence="8" id="KW-1185">Reference proteome</keyword>
<reference evidence="9" key="1">
    <citation type="submission" date="2025-08" db="UniProtKB">
        <authorList>
            <consortium name="RefSeq"/>
        </authorList>
    </citation>
    <scope>IDENTIFICATION</scope>
    <source>
        <tissue evidence="9">Ear skin</tissue>
    </source>
</reference>
<dbReference type="InterPro" id="IPR004853">
    <property type="entry name" value="Sugar_P_trans_dom"/>
</dbReference>
<feature type="compositionally biased region" description="Basic residues" evidence="5">
    <location>
        <begin position="1"/>
        <end position="11"/>
    </location>
</feature>
<keyword evidence="3 6" id="KW-1133">Transmembrane helix</keyword>
<dbReference type="Proteomes" id="UP000694856">
    <property type="component" value="Chromosome 13"/>
</dbReference>
<dbReference type="GeneID" id="102523455"/>
<feature type="transmembrane region" description="Helical" evidence="6">
    <location>
        <begin position="185"/>
        <end position="205"/>
    </location>
</feature>